<evidence type="ECO:0000313" key="11">
    <source>
        <dbReference type="Proteomes" id="UP000048289"/>
    </source>
</evidence>
<evidence type="ECO:0000313" key="6">
    <source>
        <dbReference type="EMBL" id="COX90325.1"/>
    </source>
</evidence>
<gene>
    <name evidence="3" type="ORF">ERS007657_02659</name>
    <name evidence="4" type="ORF">ERS007679_04318</name>
    <name evidence="2" type="ORF">ERS007681_04373</name>
    <name evidence="5" type="ORF">ERS007720_04589</name>
    <name evidence="6" type="ORF">ERS007739_01866</name>
</gene>
<organism evidence="3 10">
    <name type="scientific">Mycobacterium tuberculosis</name>
    <dbReference type="NCBI Taxonomy" id="1773"/>
    <lineage>
        <taxon>Bacteria</taxon>
        <taxon>Bacillati</taxon>
        <taxon>Actinomycetota</taxon>
        <taxon>Actinomycetes</taxon>
        <taxon>Mycobacteriales</taxon>
        <taxon>Mycobacteriaceae</taxon>
        <taxon>Mycobacterium</taxon>
        <taxon>Mycobacterium tuberculosis complex</taxon>
    </lineage>
</organism>
<dbReference type="Proteomes" id="UP000048289">
    <property type="component" value="Unassembled WGS sequence"/>
</dbReference>
<feature type="region of interest" description="Disordered" evidence="1">
    <location>
        <begin position="41"/>
        <end position="77"/>
    </location>
</feature>
<reference evidence="7 8" key="2">
    <citation type="submission" date="2015-03" db="EMBL/GenBank/DDBJ databases">
        <authorList>
            <consortium name="Pathogen Informatics"/>
        </authorList>
    </citation>
    <scope>NUCLEOTIDE SEQUENCE [LARGE SCALE GENOMIC DNA]</scope>
    <source>
        <strain evidence="3 10">C09601061</strain>
        <strain evidence="4 9">G09801536</strain>
        <strain evidence="2 11">G09901357</strain>
        <strain evidence="5 8">M09401471</strain>
        <strain evidence="7">N09902308</strain>
    </source>
</reference>
<dbReference type="EMBL" id="CSBK01000780">
    <property type="protein sequence ID" value="COX90325.1"/>
    <property type="molecule type" value="Genomic_DNA"/>
</dbReference>
<evidence type="ECO:0000256" key="1">
    <source>
        <dbReference type="SAM" id="MobiDB-lite"/>
    </source>
</evidence>
<dbReference type="EMBL" id="CFOE01001036">
    <property type="protein sequence ID" value="CFE47569.1"/>
    <property type="molecule type" value="Genomic_DNA"/>
</dbReference>
<accession>A0A654U2Y4</accession>
<evidence type="ECO:0000313" key="10">
    <source>
        <dbReference type="Proteomes" id="UP000046680"/>
    </source>
</evidence>
<evidence type="ECO:0000313" key="9">
    <source>
        <dbReference type="Proteomes" id="UP000045842"/>
    </source>
</evidence>
<dbReference type="Proteomes" id="UP000046680">
    <property type="component" value="Unassembled WGS sequence"/>
</dbReference>
<proteinExistence type="predicted"/>
<evidence type="ECO:0000313" key="7">
    <source>
        <dbReference type="Proteomes" id="UP000039021"/>
    </source>
</evidence>
<reference evidence="6" key="1">
    <citation type="submission" date="2015-03" db="EMBL/GenBank/DDBJ databases">
        <authorList>
            <consortium name="Pathogen Informatics"/>
            <person name="Murphy D."/>
        </authorList>
    </citation>
    <scope>NUCLEOTIDE SEQUENCE</scope>
    <source>
        <strain evidence="6">N09902308</strain>
    </source>
</reference>
<evidence type="ECO:0000313" key="3">
    <source>
        <dbReference type="EMBL" id="CFR88200.1"/>
    </source>
</evidence>
<name>A0A654U2Y4_MYCTX</name>
<dbReference type="EMBL" id="CSAD01001049">
    <property type="protein sequence ID" value="COW79520.1"/>
    <property type="molecule type" value="Genomic_DNA"/>
</dbReference>
<evidence type="ECO:0000313" key="5">
    <source>
        <dbReference type="EMBL" id="COX49276.1"/>
    </source>
</evidence>
<dbReference type="EMBL" id="CSAJ01001027">
    <property type="protein sequence ID" value="COX49276.1"/>
    <property type="molecule type" value="Genomic_DNA"/>
</dbReference>
<evidence type="ECO:0000313" key="4">
    <source>
        <dbReference type="EMBL" id="COW79520.1"/>
    </source>
</evidence>
<evidence type="ECO:0000313" key="8">
    <source>
        <dbReference type="Proteomes" id="UP000044938"/>
    </source>
</evidence>
<protein>
    <submittedName>
        <fullName evidence="3">Uncharacterized protein</fullName>
    </submittedName>
</protein>
<evidence type="ECO:0000313" key="2">
    <source>
        <dbReference type="EMBL" id="CFE47569.1"/>
    </source>
</evidence>
<dbReference type="AlphaFoldDB" id="A0A654U2Y4"/>
<dbReference type="Proteomes" id="UP000045842">
    <property type="component" value="Unassembled WGS sequence"/>
</dbReference>
<dbReference type="Proteomes" id="UP000044938">
    <property type="component" value="Unassembled WGS sequence"/>
</dbReference>
<dbReference type="EMBL" id="CGCX01001073">
    <property type="protein sequence ID" value="CFR88200.1"/>
    <property type="molecule type" value="Genomic_DNA"/>
</dbReference>
<dbReference type="Proteomes" id="UP000039021">
    <property type="component" value="Unassembled WGS sequence"/>
</dbReference>
<sequence length="146" mass="16428">MVCRVESFIHEQATDEGSSDSGKELQHFSYLDRRNRGADGTEYTAFSARRHQSGRGRSWMKASITRPPAGPKHTGLAVESVDRPPNIWFAGQDRGIIDQVARREVVCAVNNEVVIAKNFQCVVVGEHFAILRHPDVRVDFRHRLGC</sequence>